<evidence type="ECO:0000256" key="4">
    <source>
        <dbReference type="ARBA" id="ARBA00022750"/>
    </source>
</evidence>
<dbReference type="FunFam" id="3.30.70.270:FF:000020">
    <property type="entry name" value="Transposon Tf2-6 polyprotein-like Protein"/>
    <property type="match status" value="1"/>
</dbReference>
<dbReference type="PANTHER" id="PTHR37984:SF12">
    <property type="entry name" value="RIBONUCLEASE H"/>
    <property type="match status" value="1"/>
</dbReference>
<dbReference type="InterPro" id="IPR050951">
    <property type="entry name" value="Retrovirus_Pol_polyprotein"/>
</dbReference>
<sequence length="1402" mass="157352">MTKSYNGSLEPFDVSSGIDGWEDWIERFGFFAEANNVPLARFRSLLFTYCGPALYRLVKEAVAPEKPDTKSFDDLVQAVRARFDPIPGVYPARAEFYSRKQLPGESVATLMATLRRLAGRCQFEAAPTVGDRIDFQLQDQLLIGMSDGATRRRVLRGPKITLEELYNAALTGESAIEQSNLIDSHSASLRQATIHAMGNKRQARVSRQNLPPSEPSKCWRCGASGHSSDTCRFKRSQCYRCGKLGHVSRACRSGLPTTIATAGQRSARLNGEHRQKEVHALAEELPRGDHPTSDSEDNLSISQNSITAFNTNEEVIGHTAVEPARTISLIVNNVKVDFEIDSGFALTLISQEMFHRLWKDNLPALRKSTLNIRTWSRERMTVLGSFRASVQYRNISHELDVFVLRKGGQPLLGRAWFRPLNIDLSIPAHHASASSEVRTSKGNGWHQIIGKYADVFQPSLGQYKGPPIHIELIPGARARFFKCRSVPFALIDRVKEEIERLDKRGSLEPVLWSDWASPIVIAMKKGGEIRVCGDYSATVNLVTRKDVCPLPTVPEMMATLSGGAWFSKLDLAEAYQQLTLDEETAEVLTLTTPKGLRRMKRLPYGVDVAPGIFQRLMETLLQGIPGVKPYLDDILITGPNEAEHDKRLEQVLKVLETNGLRLKKDKCEFATKEMEFLGFRITKEGIHPTEEKLTAIKEAPPPADLKQLQAFLGLLNFYSAFLPKKATVLEPLHRLLDATAKSNWHWSDKEQAAFEVAKELLTAGSVLAHFDGSKPLLLACDASDYGLGAVLSQMEAGQEKVVAYASRTMSKTERNYAQIDKEALALMYGVKKFHQYLFGRHFTALTDHKPLLGLLATGKPTPAVMTTRMLRWRILLTAYDIRLVYRSGKAMGHADGLSRLPLPDERDHTGTPGEKLVDPFLFADALMMGTEEDDEVNMLDAKTVAGLTRKDPVLSRVQHWVLHGWPSGPQGDEFTQYARHRDELSAVRGCLLWGSRVIIPKQLQNRLLETLHQAHPGMVRMKALARSYVWWPGIDGEIESWVANCSACQQHRNDPPKAPPLAWNWTPQPWSRIHIDFAGPFHGKTYLLVVDSHSKWLDVEQVPSMDSKEVIHQLARIFAVHGLPDVLVSDNGPAFVSAAFLRFCAANRIRFLRIAPYHPASNGQVERVVHTTKQALRMMTPDRWRIKISRFLLNYRLTPHSATGLSPAEILLRRRPRSLLDRLHPDSLASTEKVQKEEGINVQAEAHRNTRRFEAGDRVWARIFHTGAPAKWVIGVVQEVITPRSYWIELPHQDVRVRRSVDHLWARGDGRPPSSTDTNDTLNESTDAQRTGTSDRKDEPDVESAEGTKGLLDQETDTPTRQGTLPNVPKDNGPSLVDSSHKAQARPARRTRRPRYMDDYVT</sequence>
<dbReference type="GO" id="GO:0015074">
    <property type="term" value="P:DNA integration"/>
    <property type="evidence" value="ECO:0007669"/>
    <property type="project" value="InterPro"/>
</dbReference>
<keyword evidence="8" id="KW-0863">Zinc-finger</keyword>
<dbReference type="Gene3D" id="3.10.10.10">
    <property type="entry name" value="HIV Type 1 Reverse Transcriptase, subunit A, domain 1"/>
    <property type="match status" value="1"/>
</dbReference>
<keyword evidence="6" id="KW-0808">Transferase</keyword>
<keyword evidence="6" id="KW-0695">RNA-directed DNA polymerase</keyword>
<dbReference type="InterPro" id="IPR043502">
    <property type="entry name" value="DNA/RNA_pol_sf"/>
</dbReference>
<evidence type="ECO:0000259" key="12">
    <source>
        <dbReference type="PROSITE" id="PS50994"/>
    </source>
</evidence>
<dbReference type="PROSITE" id="PS50158">
    <property type="entry name" value="ZF_CCHC"/>
    <property type="match status" value="2"/>
</dbReference>
<dbReference type="FunFam" id="1.10.340.70:FF:000003">
    <property type="entry name" value="Protein CBG25708"/>
    <property type="match status" value="1"/>
</dbReference>
<dbReference type="InterPro" id="IPR041588">
    <property type="entry name" value="Integrase_H2C2"/>
</dbReference>
<dbReference type="InterPro" id="IPR012337">
    <property type="entry name" value="RNaseH-like_sf"/>
</dbReference>
<dbReference type="Gene3D" id="3.30.420.10">
    <property type="entry name" value="Ribonuclease H-like superfamily/Ribonuclease H"/>
    <property type="match status" value="1"/>
</dbReference>
<evidence type="ECO:0000256" key="3">
    <source>
        <dbReference type="ARBA" id="ARBA00022722"/>
    </source>
</evidence>
<organism evidence="13">
    <name type="scientific">Trichuris suis</name>
    <name type="common">pig whipworm</name>
    <dbReference type="NCBI Taxonomy" id="68888"/>
    <lineage>
        <taxon>Eukaryota</taxon>
        <taxon>Metazoa</taxon>
        <taxon>Ecdysozoa</taxon>
        <taxon>Nematoda</taxon>
        <taxon>Enoplea</taxon>
        <taxon>Dorylaimia</taxon>
        <taxon>Trichinellida</taxon>
        <taxon>Trichuridae</taxon>
        <taxon>Trichuris</taxon>
    </lineage>
</organism>
<keyword evidence="2" id="KW-0645">Protease</keyword>
<dbReference type="SUPFAM" id="SSF56672">
    <property type="entry name" value="DNA/RNA polymerases"/>
    <property type="match status" value="1"/>
</dbReference>
<accession>A0A085MTN6</accession>
<dbReference type="PROSITE" id="PS50878">
    <property type="entry name" value="RT_POL"/>
    <property type="match status" value="1"/>
</dbReference>
<dbReference type="Pfam" id="PF00078">
    <property type="entry name" value="RVT_1"/>
    <property type="match status" value="1"/>
</dbReference>
<feature type="region of interest" description="Disordered" evidence="9">
    <location>
        <begin position="1305"/>
        <end position="1402"/>
    </location>
</feature>
<dbReference type="InterPro" id="IPR036397">
    <property type="entry name" value="RNaseH_sf"/>
</dbReference>
<feature type="compositionally biased region" description="Polar residues" evidence="9">
    <location>
        <begin position="1313"/>
        <end position="1332"/>
    </location>
</feature>
<dbReference type="GO" id="GO:0004519">
    <property type="term" value="F:endonuclease activity"/>
    <property type="evidence" value="ECO:0007669"/>
    <property type="project" value="UniProtKB-KW"/>
</dbReference>
<dbReference type="Pfam" id="PF00665">
    <property type="entry name" value="rve"/>
    <property type="match status" value="1"/>
</dbReference>
<dbReference type="EMBL" id="KL367660">
    <property type="protein sequence ID" value="KFD60582.1"/>
    <property type="molecule type" value="Genomic_DNA"/>
</dbReference>
<dbReference type="CDD" id="cd09274">
    <property type="entry name" value="RNase_HI_RT_Ty3"/>
    <property type="match status" value="1"/>
</dbReference>
<evidence type="ECO:0000256" key="7">
    <source>
        <dbReference type="ARBA" id="ARBA00023125"/>
    </source>
</evidence>
<dbReference type="InterPro" id="IPR036875">
    <property type="entry name" value="Znf_CCHC_sf"/>
</dbReference>
<dbReference type="SUPFAM" id="SSF57756">
    <property type="entry name" value="Retrovirus zinc finger-like domains"/>
    <property type="match status" value="1"/>
</dbReference>
<feature type="compositionally biased region" description="Basic residues" evidence="9">
    <location>
        <begin position="1383"/>
        <end position="1394"/>
    </location>
</feature>
<dbReference type="PANTHER" id="PTHR37984">
    <property type="entry name" value="PROTEIN CBG26694"/>
    <property type="match status" value="1"/>
</dbReference>
<dbReference type="GO" id="GO:0042575">
    <property type="term" value="C:DNA polymerase complex"/>
    <property type="evidence" value="ECO:0007669"/>
    <property type="project" value="UniProtKB-ARBA"/>
</dbReference>
<evidence type="ECO:0000256" key="2">
    <source>
        <dbReference type="ARBA" id="ARBA00022670"/>
    </source>
</evidence>
<dbReference type="InterPro" id="IPR001584">
    <property type="entry name" value="Integrase_cat-core"/>
</dbReference>
<dbReference type="Gene3D" id="3.10.20.370">
    <property type="match status" value="1"/>
</dbReference>
<evidence type="ECO:0000313" key="13">
    <source>
        <dbReference type="EMBL" id="KFD60582.1"/>
    </source>
</evidence>
<dbReference type="InterPro" id="IPR000477">
    <property type="entry name" value="RT_dom"/>
</dbReference>
<feature type="domain" description="CCHC-type" evidence="10">
    <location>
        <begin position="238"/>
        <end position="253"/>
    </location>
</feature>
<dbReference type="FunFam" id="3.30.420.10:FF:000063">
    <property type="entry name" value="Retrovirus-related Pol polyprotein from transposon 297-like Protein"/>
    <property type="match status" value="1"/>
</dbReference>
<gene>
    <name evidence="13" type="ORF">M514_27248</name>
</gene>
<dbReference type="FunFam" id="3.10.20.370:FF:000001">
    <property type="entry name" value="Retrovirus-related Pol polyprotein from transposon 17.6-like protein"/>
    <property type="match status" value="1"/>
</dbReference>
<dbReference type="InterPro" id="IPR043128">
    <property type="entry name" value="Rev_trsase/Diguanyl_cyclase"/>
</dbReference>
<dbReference type="InterPro" id="IPR041577">
    <property type="entry name" value="RT_RNaseH_2"/>
</dbReference>
<dbReference type="GO" id="GO:0004190">
    <property type="term" value="F:aspartic-type endopeptidase activity"/>
    <property type="evidence" value="ECO:0007669"/>
    <property type="project" value="UniProtKB-KW"/>
</dbReference>
<dbReference type="Pfam" id="PF17921">
    <property type="entry name" value="Integrase_H2C2"/>
    <property type="match status" value="1"/>
</dbReference>
<keyword evidence="4" id="KW-0064">Aspartyl protease</keyword>
<dbReference type="GO" id="GO:0019899">
    <property type="term" value="F:enzyme binding"/>
    <property type="evidence" value="ECO:0007669"/>
    <property type="project" value="UniProtKB-ARBA"/>
</dbReference>
<dbReference type="GO" id="GO:0003964">
    <property type="term" value="F:RNA-directed DNA polymerase activity"/>
    <property type="evidence" value="ECO:0007669"/>
    <property type="project" value="UniProtKB-KW"/>
</dbReference>
<dbReference type="EC" id="2.7.7.49" evidence="1"/>
<dbReference type="Gene3D" id="1.10.340.70">
    <property type="match status" value="1"/>
</dbReference>
<dbReference type="GO" id="GO:0008270">
    <property type="term" value="F:zinc ion binding"/>
    <property type="evidence" value="ECO:0007669"/>
    <property type="project" value="UniProtKB-KW"/>
</dbReference>
<feature type="domain" description="Reverse transcriptase" evidence="11">
    <location>
        <begin position="503"/>
        <end position="681"/>
    </location>
</feature>
<dbReference type="Gene3D" id="4.10.60.10">
    <property type="entry name" value="Zinc finger, CCHC-type"/>
    <property type="match status" value="1"/>
</dbReference>
<dbReference type="Gene3D" id="2.40.70.10">
    <property type="entry name" value="Acid Proteases"/>
    <property type="match status" value="1"/>
</dbReference>
<dbReference type="InterPro" id="IPR021109">
    <property type="entry name" value="Peptidase_aspartic_dom_sf"/>
</dbReference>
<evidence type="ECO:0000256" key="9">
    <source>
        <dbReference type="SAM" id="MobiDB-lite"/>
    </source>
</evidence>
<evidence type="ECO:0000259" key="10">
    <source>
        <dbReference type="PROSITE" id="PS50158"/>
    </source>
</evidence>
<proteinExistence type="predicted"/>
<reference evidence="13" key="1">
    <citation type="journal article" date="2014" name="Nat. Genet.">
        <title>Genome and transcriptome of the porcine whipworm Trichuris suis.</title>
        <authorList>
            <person name="Jex A.R."/>
            <person name="Nejsum P."/>
            <person name="Schwarz E.M."/>
            <person name="Hu L."/>
            <person name="Young N.D."/>
            <person name="Hall R.S."/>
            <person name="Korhonen P.K."/>
            <person name="Liao S."/>
            <person name="Thamsborg S."/>
            <person name="Xia J."/>
            <person name="Xu P."/>
            <person name="Wang S."/>
            <person name="Scheerlinck J.P."/>
            <person name="Hofmann A."/>
            <person name="Sternberg P.W."/>
            <person name="Wang J."/>
            <person name="Gasser R.B."/>
        </authorList>
    </citation>
    <scope>NUCLEOTIDE SEQUENCE [LARGE SCALE GENOMIC DNA]</scope>
    <source>
        <strain evidence="13">DCEP-RM93F</strain>
    </source>
</reference>
<evidence type="ECO:0000256" key="8">
    <source>
        <dbReference type="PROSITE-ProRule" id="PRU00047"/>
    </source>
</evidence>
<dbReference type="PROSITE" id="PS50994">
    <property type="entry name" value="INTEGRASE"/>
    <property type="match status" value="1"/>
</dbReference>
<feature type="domain" description="CCHC-type" evidence="10">
    <location>
        <begin position="217"/>
        <end position="232"/>
    </location>
</feature>
<dbReference type="SUPFAM" id="SSF53098">
    <property type="entry name" value="Ribonuclease H-like"/>
    <property type="match status" value="1"/>
</dbReference>
<dbReference type="GO" id="GO:0006508">
    <property type="term" value="P:proteolysis"/>
    <property type="evidence" value="ECO:0007669"/>
    <property type="project" value="UniProtKB-KW"/>
</dbReference>
<evidence type="ECO:0000259" key="11">
    <source>
        <dbReference type="PROSITE" id="PS50878"/>
    </source>
</evidence>
<dbReference type="CDD" id="cd01647">
    <property type="entry name" value="RT_LTR"/>
    <property type="match status" value="1"/>
</dbReference>
<evidence type="ECO:0000256" key="6">
    <source>
        <dbReference type="ARBA" id="ARBA00022918"/>
    </source>
</evidence>
<dbReference type="InterPro" id="IPR001878">
    <property type="entry name" value="Znf_CCHC"/>
</dbReference>
<dbReference type="Pfam" id="PF00098">
    <property type="entry name" value="zf-CCHC"/>
    <property type="match status" value="1"/>
</dbReference>
<dbReference type="GO" id="GO:0003677">
    <property type="term" value="F:DNA binding"/>
    <property type="evidence" value="ECO:0007669"/>
    <property type="project" value="UniProtKB-KW"/>
</dbReference>
<dbReference type="Pfam" id="PF17919">
    <property type="entry name" value="RT_RNaseH_2"/>
    <property type="match status" value="1"/>
</dbReference>
<evidence type="ECO:0000256" key="1">
    <source>
        <dbReference type="ARBA" id="ARBA00012493"/>
    </source>
</evidence>
<name>A0A085MTN6_9BILA</name>
<keyword evidence="3" id="KW-0540">Nuclease</keyword>
<keyword evidence="6" id="KW-0548">Nucleotidyltransferase</keyword>
<dbReference type="Gene3D" id="3.30.70.270">
    <property type="match status" value="2"/>
</dbReference>
<dbReference type="Proteomes" id="UP000030758">
    <property type="component" value="Unassembled WGS sequence"/>
</dbReference>
<feature type="domain" description="Integrase catalytic" evidence="12">
    <location>
        <begin position="1065"/>
        <end position="1215"/>
    </location>
</feature>
<keyword evidence="5" id="KW-0378">Hydrolase</keyword>
<keyword evidence="7" id="KW-0238">DNA-binding</keyword>
<dbReference type="SUPFAM" id="SSF50630">
    <property type="entry name" value="Acid proteases"/>
    <property type="match status" value="1"/>
</dbReference>
<protein>
    <recommendedName>
        <fullName evidence="1">RNA-directed DNA polymerase</fullName>
        <ecNumber evidence="1">2.7.7.49</ecNumber>
    </recommendedName>
</protein>
<keyword evidence="8" id="KW-0862">Zinc</keyword>
<dbReference type="SMART" id="SM00343">
    <property type="entry name" value="ZnF_C2HC"/>
    <property type="match status" value="2"/>
</dbReference>
<keyword evidence="5" id="KW-0255">Endonuclease</keyword>
<keyword evidence="8" id="KW-0479">Metal-binding</keyword>
<evidence type="ECO:0000256" key="5">
    <source>
        <dbReference type="ARBA" id="ARBA00022759"/>
    </source>
</evidence>